<dbReference type="GO" id="GO:1990961">
    <property type="term" value="P:xenobiotic detoxification by transmembrane export across the plasma membrane"/>
    <property type="evidence" value="ECO:0007669"/>
    <property type="project" value="UniProtKB-ARBA"/>
</dbReference>
<evidence type="ECO:0000256" key="6">
    <source>
        <dbReference type="ARBA" id="ARBA00022692"/>
    </source>
</evidence>
<name>A0A147J7V3_9SPHN</name>
<dbReference type="InterPro" id="IPR050739">
    <property type="entry name" value="MFP"/>
</dbReference>
<feature type="transmembrane region" description="Helical" evidence="10">
    <location>
        <begin position="27"/>
        <end position="50"/>
    </location>
</feature>
<evidence type="ECO:0000259" key="12">
    <source>
        <dbReference type="Pfam" id="PF25963"/>
    </source>
</evidence>
<evidence type="ECO:0000313" key="14">
    <source>
        <dbReference type="Proteomes" id="UP000074410"/>
    </source>
</evidence>
<dbReference type="Pfam" id="PF25885">
    <property type="entry name" value="HH_EMRA"/>
    <property type="match status" value="1"/>
</dbReference>
<dbReference type="Gene3D" id="1.10.287.470">
    <property type="entry name" value="Helix hairpin bin"/>
    <property type="match status" value="1"/>
</dbReference>
<keyword evidence="5" id="KW-0997">Cell inner membrane</keyword>
<dbReference type="InterPro" id="IPR058633">
    <property type="entry name" value="EmrA/FarA_HH"/>
</dbReference>
<sequence length="392" mass="40638">MSDTEAASPAAPTTQAPNGGKPKARKLGLTILAIVVVVAAIVWAVFHFLLAKPEEETDDAYVAGDVVAITARDPGTVLAIHADNTQTVKAGAPLLDLDPATADVGLASAAAELARAVRATRADFTKVNQSGAAIVQAQAELTRARADYARRQGAAAEGAVSGEELSHAADAVKVATANLALARAQAAQARTAVQGTDVNTNPAVLAAIAAYRRAAIMRSHMHITAPIDGVIAQRTVQVGQQVAAGTPLMAVVPLDRLWVDANFRETQLRDLRIGQPATITADMYGGKIVYHGKVIGLGAGSGNAFALLPPQNASGNWIKIVQRVPVRIGLNANELRQNPLRVGLSATVTVDTADQNGPRIGTAATQAYQTRATDGNDPAIEARIAQIIAANR</sequence>
<accession>A0A147J7V3</accession>
<evidence type="ECO:0000256" key="10">
    <source>
        <dbReference type="SAM" id="Phobius"/>
    </source>
</evidence>
<dbReference type="PANTHER" id="PTHR30386">
    <property type="entry name" value="MEMBRANE FUSION SUBUNIT OF EMRAB-TOLC MULTIDRUG EFFLUX PUMP"/>
    <property type="match status" value="1"/>
</dbReference>
<evidence type="ECO:0000313" key="13">
    <source>
        <dbReference type="EMBL" id="KTW12388.1"/>
    </source>
</evidence>
<dbReference type="Gene3D" id="2.40.30.170">
    <property type="match status" value="1"/>
</dbReference>
<keyword evidence="6 10" id="KW-0812">Transmembrane</keyword>
<keyword evidence="3" id="KW-0813">Transport</keyword>
<dbReference type="InterPro" id="IPR058634">
    <property type="entry name" value="AaeA-lik-b-barrel"/>
</dbReference>
<dbReference type="GO" id="GO:0005886">
    <property type="term" value="C:plasma membrane"/>
    <property type="evidence" value="ECO:0007669"/>
    <property type="project" value="UniProtKB-SubCell"/>
</dbReference>
<dbReference type="Proteomes" id="UP000074410">
    <property type="component" value="Unassembled WGS sequence"/>
</dbReference>
<dbReference type="RefSeq" id="WP_058717062.1">
    <property type="nucleotide sequence ID" value="NZ_LDTC01000072.1"/>
</dbReference>
<dbReference type="Gene3D" id="2.40.50.100">
    <property type="match status" value="1"/>
</dbReference>
<dbReference type="PANTHER" id="PTHR30386:SF19">
    <property type="entry name" value="MULTIDRUG EXPORT PROTEIN EMRA-RELATED"/>
    <property type="match status" value="1"/>
</dbReference>
<dbReference type="Pfam" id="PF25963">
    <property type="entry name" value="Beta-barrel_AAEA"/>
    <property type="match status" value="1"/>
</dbReference>
<feature type="region of interest" description="Disordered" evidence="9">
    <location>
        <begin position="1"/>
        <end position="21"/>
    </location>
</feature>
<protein>
    <submittedName>
        <fullName evidence="13">Hemolysin D</fullName>
    </submittedName>
</protein>
<organism evidence="13 14">
    <name type="scientific">Sphingomonas sanguinis</name>
    <dbReference type="NCBI Taxonomy" id="33051"/>
    <lineage>
        <taxon>Bacteria</taxon>
        <taxon>Pseudomonadati</taxon>
        <taxon>Pseudomonadota</taxon>
        <taxon>Alphaproteobacteria</taxon>
        <taxon>Sphingomonadales</taxon>
        <taxon>Sphingomonadaceae</taxon>
        <taxon>Sphingomonas</taxon>
    </lineage>
</organism>
<feature type="compositionally biased region" description="Low complexity" evidence="9">
    <location>
        <begin position="1"/>
        <end position="17"/>
    </location>
</feature>
<dbReference type="FunFam" id="2.40.30.170:FF:000003">
    <property type="entry name" value="Multidrug resistance protein A"/>
    <property type="match status" value="1"/>
</dbReference>
<proteinExistence type="inferred from homology"/>
<evidence type="ECO:0000256" key="5">
    <source>
        <dbReference type="ARBA" id="ARBA00022519"/>
    </source>
</evidence>
<evidence type="ECO:0000256" key="3">
    <source>
        <dbReference type="ARBA" id="ARBA00022448"/>
    </source>
</evidence>
<dbReference type="GO" id="GO:0046677">
    <property type="term" value="P:response to antibiotic"/>
    <property type="evidence" value="ECO:0007669"/>
    <property type="project" value="UniProtKB-ARBA"/>
</dbReference>
<reference evidence="13 14" key="1">
    <citation type="journal article" date="2016" name="Front. Microbiol.">
        <title>Genomic Resource of Rice Seed Associated Bacteria.</title>
        <authorList>
            <person name="Midha S."/>
            <person name="Bansal K."/>
            <person name="Sharma S."/>
            <person name="Kumar N."/>
            <person name="Patil P.P."/>
            <person name="Chaudhry V."/>
            <person name="Patil P.B."/>
        </authorList>
    </citation>
    <scope>NUCLEOTIDE SEQUENCE [LARGE SCALE GENOMIC DNA]</scope>
    <source>
        <strain evidence="13 14">NS258</strain>
    </source>
</reference>
<feature type="domain" description="Multidrug export protein EmrA/FarA alpha-helical hairpin" evidence="11">
    <location>
        <begin position="102"/>
        <end position="216"/>
    </location>
</feature>
<keyword evidence="4" id="KW-1003">Cell membrane</keyword>
<evidence type="ECO:0000256" key="4">
    <source>
        <dbReference type="ARBA" id="ARBA00022475"/>
    </source>
</evidence>
<evidence type="ECO:0000256" key="7">
    <source>
        <dbReference type="ARBA" id="ARBA00022989"/>
    </source>
</evidence>
<evidence type="ECO:0000256" key="9">
    <source>
        <dbReference type="SAM" id="MobiDB-lite"/>
    </source>
</evidence>
<gene>
    <name evidence="13" type="ORF">NS258_10660</name>
</gene>
<comment type="subcellular location">
    <subcellularLocation>
        <location evidence="1">Cell inner membrane</location>
        <topology evidence="1">Single-pass membrane protein</topology>
    </subcellularLocation>
</comment>
<evidence type="ECO:0000256" key="8">
    <source>
        <dbReference type="ARBA" id="ARBA00023136"/>
    </source>
</evidence>
<dbReference type="GO" id="GO:0015721">
    <property type="term" value="P:bile acid and bile salt transport"/>
    <property type="evidence" value="ECO:0007669"/>
    <property type="project" value="UniProtKB-ARBA"/>
</dbReference>
<dbReference type="PATRIC" id="fig|33051.5.peg.3255"/>
<dbReference type="SUPFAM" id="SSF111369">
    <property type="entry name" value="HlyD-like secretion proteins"/>
    <property type="match status" value="1"/>
</dbReference>
<evidence type="ECO:0000259" key="11">
    <source>
        <dbReference type="Pfam" id="PF25885"/>
    </source>
</evidence>
<dbReference type="EMBL" id="LDTC01000072">
    <property type="protein sequence ID" value="KTW12388.1"/>
    <property type="molecule type" value="Genomic_DNA"/>
</dbReference>
<comment type="similarity">
    <text evidence="2">Belongs to the membrane fusion protein (MFP) (TC 8.A.1) family.</text>
</comment>
<comment type="caution">
    <text evidence="13">The sequence shown here is derived from an EMBL/GenBank/DDBJ whole genome shotgun (WGS) entry which is preliminary data.</text>
</comment>
<keyword evidence="7 10" id="KW-1133">Transmembrane helix</keyword>
<evidence type="ECO:0000256" key="1">
    <source>
        <dbReference type="ARBA" id="ARBA00004377"/>
    </source>
</evidence>
<keyword evidence="8 10" id="KW-0472">Membrane</keyword>
<evidence type="ECO:0000256" key="2">
    <source>
        <dbReference type="ARBA" id="ARBA00009477"/>
    </source>
</evidence>
<dbReference type="AlphaFoldDB" id="A0A147J7V3"/>
<feature type="domain" description="p-hydroxybenzoic acid efflux pump subunit AaeA-like beta-barrel" evidence="12">
    <location>
        <begin position="258"/>
        <end position="350"/>
    </location>
</feature>